<gene>
    <name evidence="2" type="ORF">N656DRAFT_511501</name>
</gene>
<reference evidence="2" key="2">
    <citation type="submission" date="2023-05" db="EMBL/GenBank/DDBJ databases">
        <authorList>
            <consortium name="Lawrence Berkeley National Laboratory"/>
            <person name="Steindorff A."/>
            <person name="Hensen N."/>
            <person name="Bonometti L."/>
            <person name="Westerberg I."/>
            <person name="Brannstrom I.O."/>
            <person name="Guillou S."/>
            <person name="Cros-Aarteil S."/>
            <person name="Calhoun S."/>
            <person name="Haridas S."/>
            <person name="Kuo A."/>
            <person name="Mondo S."/>
            <person name="Pangilinan J."/>
            <person name="Riley R."/>
            <person name="Labutti K."/>
            <person name="Andreopoulos B."/>
            <person name="Lipzen A."/>
            <person name="Chen C."/>
            <person name="Yanf M."/>
            <person name="Daum C."/>
            <person name="Ng V."/>
            <person name="Clum A."/>
            <person name="Ohm R."/>
            <person name="Martin F."/>
            <person name="Silar P."/>
            <person name="Natvig D."/>
            <person name="Lalanne C."/>
            <person name="Gautier V."/>
            <person name="Ament-Velasquez S.L."/>
            <person name="Kruys A."/>
            <person name="Hutchinson M.I."/>
            <person name="Powell A.J."/>
            <person name="Barry K."/>
            <person name="Miller A.N."/>
            <person name="Grigoriev I.V."/>
            <person name="Debuchy R."/>
            <person name="Gladieux P."/>
            <person name="Thoren M.H."/>
            <person name="Johannesson H."/>
        </authorList>
    </citation>
    <scope>NUCLEOTIDE SEQUENCE</scope>
    <source>
        <strain evidence="2">CBS 508.74</strain>
    </source>
</reference>
<sequence>MDLRSGTQWTQYFRVRSSGNCPSPGARPAESSLFQKARNLDKPGAARRRNSELALVVLLYPDVSLQGTPSFSKGSPELRPPTSQLGCPRFLAARLSARRQIISLPKNDQRNGAHHPPVAAPSSPRNPSNRSSLLRFPPGQYRESAWAARNPASRLLHDIIMTTNRSPISSPRWRFILWVLTP</sequence>
<name>A0AAN6QC15_9PEZI</name>
<feature type="compositionally biased region" description="Low complexity" evidence="1">
    <location>
        <begin position="114"/>
        <end position="132"/>
    </location>
</feature>
<organism evidence="2 3">
    <name type="scientific">Canariomyces notabilis</name>
    <dbReference type="NCBI Taxonomy" id="2074819"/>
    <lineage>
        <taxon>Eukaryota</taxon>
        <taxon>Fungi</taxon>
        <taxon>Dikarya</taxon>
        <taxon>Ascomycota</taxon>
        <taxon>Pezizomycotina</taxon>
        <taxon>Sordariomycetes</taxon>
        <taxon>Sordariomycetidae</taxon>
        <taxon>Sordariales</taxon>
        <taxon>Chaetomiaceae</taxon>
        <taxon>Canariomyces</taxon>
    </lineage>
</organism>
<dbReference type="RefSeq" id="XP_064664964.1">
    <property type="nucleotide sequence ID" value="XM_064809906.1"/>
</dbReference>
<proteinExistence type="predicted"/>
<keyword evidence="3" id="KW-1185">Reference proteome</keyword>
<dbReference type="AlphaFoldDB" id="A0AAN6QC15"/>
<reference evidence="2" key="1">
    <citation type="journal article" date="2023" name="Mol. Phylogenet. Evol.">
        <title>Genome-scale phylogeny and comparative genomics of the fungal order Sordariales.</title>
        <authorList>
            <person name="Hensen N."/>
            <person name="Bonometti L."/>
            <person name="Westerberg I."/>
            <person name="Brannstrom I.O."/>
            <person name="Guillou S."/>
            <person name="Cros-Aarteil S."/>
            <person name="Calhoun S."/>
            <person name="Haridas S."/>
            <person name="Kuo A."/>
            <person name="Mondo S."/>
            <person name="Pangilinan J."/>
            <person name="Riley R."/>
            <person name="LaButti K."/>
            <person name="Andreopoulos B."/>
            <person name="Lipzen A."/>
            <person name="Chen C."/>
            <person name="Yan M."/>
            <person name="Daum C."/>
            <person name="Ng V."/>
            <person name="Clum A."/>
            <person name="Steindorff A."/>
            <person name="Ohm R.A."/>
            <person name="Martin F."/>
            <person name="Silar P."/>
            <person name="Natvig D.O."/>
            <person name="Lalanne C."/>
            <person name="Gautier V."/>
            <person name="Ament-Velasquez S.L."/>
            <person name="Kruys A."/>
            <person name="Hutchinson M.I."/>
            <person name="Powell A.J."/>
            <person name="Barry K."/>
            <person name="Miller A.N."/>
            <person name="Grigoriev I.V."/>
            <person name="Debuchy R."/>
            <person name="Gladieux P."/>
            <person name="Hiltunen Thoren M."/>
            <person name="Johannesson H."/>
        </authorList>
    </citation>
    <scope>NUCLEOTIDE SEQUENCE</scope>
    <source>
        <strain evidence="2">CBS 508.74</strain>
    </source>
</reference>
<comment type="caution">
    <text evidence="2">The sequence shown here is derived from an EMBL/GenBank/DDBJ whole genome shotgun (WGS) entry which is preliminary data.</text>
</comment>
<dbReference type="GeneID" id="89934030"/>
<dbReference type="EMBL" id="MU853374">
    <property type="protein sequence ID" value="KAK4107394.1"/>
    <property type="molecule type" value="Genomic_DNA"/>
</dbReference>
<evidence type="ECO:0000256" key="1">
    <source>
        <dbReference type="SAM" id="MobiDB-lite"/>
    </source>
</evidence>
<feature type="region of interest" description="Disordered" evidence="1">
    <location>
        <begin position="104"/>
        <end position="134"/>
    </location>
</feature>
<protein>
    <submittedName>
        <fullName evidence="2">Uncharacterized protein</fullName>
    </submittedName>
</protein>
<accession>A0AAN6QC15</accession>
<evidence type="ECO:0000313" key="3">
    <source>
        <dbReference type="Proteomes" id="UP001302812"/>
    </source>
</evidence>
<dbReference type="Proteomes" id="UP001302812">
    <property type="component" value="Unassembled WGS sequence"/>
</dbReference>
<evidence type="ECO:0000313" key="2">
    <source>
        <dbReference type="EMBL" id="KAK4107394.1"/>
    </source>
</evidence>